<dbReference type="InterPro" id="IPR029063">
    <property type="entry name" value="SAM-dependent_MTases_sf"/>
</dbReference>
<comment type="caution">
    <text evidence="2">The sequence shown here is derived from an EMBL/GenBank/DDBJ whole genome shotgun (WGS) entry which is preliminary data.</text>
</comment>
<dbReference type="Gene3D" id="3.40.50.150">
    <property type="entry name" value="Vaccinia Virus protein VP39"/>
    <property type="match status" value="1"/>
</dbReference>
<proteinExistence type="predicted"/>
<keyword evidence="2" id="KW-0808">Transferase</keyword>
<feature type="domain" description="Methyltransferase" evidence="1">
    <location>
        <begin position="54"/>
        <end position="148"/>
    </location>
</feature>
<accession>A0ABQ5PB59</accession>
<dbReference type="InterPro" id="IPR041698">
    <property type="entry name" value="Methyltransf_25"/>
</dbReference>
<dbReference type="RefSeq" id="WP_323451763.1">
    <property type="nucleotide sequence ID" value="NZ_BSBI01000024.1"/>
</dbReference>
<dbReference type="Pfam" id="PF13649">
    <property type="entry name" value="Methyltransf_25"/>
    <property type="match status" value="1"/>
</dbReference>
<gene>
    <name evidence="2" type="ORF">SYYSPA8_36080</name>
</gene>
<keyword evidence="3" id="KW-1185">Reference proteome</keyword>
<dbReference type="GO" id="GO:0032259">
    <property type="term" value="P:methylation"/>
    <property type="evidence" value="ECO:0007669"/>
    <property type="project" value="UniProtKB-KW"/>
</dbReference>
<protein>
    <submittedName>
        <fullName evidence="2">Class I SAM-dependent methyltransferase</fullName>
    </submittedName>
</protein>
<keyword evidence="2" id="KW-0489">Methyltransferase</keyword>
<sequence length="247" mass="26679">MSVTDGYMHAWEGFWSEVSGARGEVFWDTEPELTVALHLALFEPHVDDHRLTLVDIGCGNGTQTLFLADRFPGVLGVDLSAAAIALALRRERPEPLGEIRFRQLDAVDSAGIARLRAETGDCNVYVRGVLHQAEPQDRQALADAIAVLVGTRGRAFVVEPAEAAGRRLAELAAAPAGPPPKLQPVLRHCVAPRTMSDDEPTALFAAASLPVLAEGELPLTTTEYEPDGSRIALPSKWLVLGRRPERP</sequence>
<dbReference type="GO" id="GO:0008168">
    <property type="term" value="F:methyltransferase activity"/>
    <property type="evidence" value="ECO:0007669"/>
    <property type="project" value="UniProtKB-KW"/>
</dbReference>
<evidence type="ECO:0000259" key="1">
    <source>
        <dbReference type="Pfam" id="PF13649"/>
    </source>
</evidence>
<evidence type="ECO:0000313" key="2">
    <source>
        <dbReference type="EMBL" id="GLF99835.1"/>
    </source>
</evidence>
<reference evidence="2 3" key="1">
    <citation type="submission" date="2022-10" db="EMBL/GenBank/DDBJ databases">
        <title>Draft genome sequence of Streptomyces sp. YSPA8.</title>
        <authorList>
            <person name="Moriuchi R."/>
            <person name="Dohra H."/>
            <person name="Yamamura H."/>
            <person name="Kodani S."/>
        </authorList>
    </citation>
    <scope>NUCLEOTIDE SEQUENCE [LARGE SCALE GENOMIC DNA]</scope>
    <source>
        <strain evidence="2 3">YSPA8</strain>
    </source>
</reference>
<dbReference type="CDD" id="cd02440">
    <property type="entry name" value="AdoMet_MTases"/>
    <property type="match status" value="1"/>
</dbReference>
<dbReference type="Proteomes" id="UP001291653">
    <property type="component" value="Unassembled WGS sequence"/>
</dbReference>
<organism evidence="2 3">
    <name type="scientific">Streptomyces yaizuensis</name>
    <dbReference type="NCBI Taxonomy" id="2989713"/>
    <lineage>
        <taxon>Bacteria</taxon>
        <taxon>Bacillati</taxon>
        <taxon>Actinomycetota</taxon>
        <taxon>Actinomycetes</taxon>
        <taxon>Kitasatosporales</taxon>
        <taxon>Streptomycetaceae</taxon>
        <taxon>Streptomyces</taxon>
    </lineage>
</organism>
<evidence type="ECO:0000313" key="3">
    <source>
        <dbReference type="Proteomes" id="UP001291653"/>
    </source>
</evidence>
<dbReference type="EMBL" id="BSBI01000024">
    <property type="protein sequence ID" value="GLF99835.1"/>
    <property type="molecule type" value="Genomic_DNA"/>
</dbReference>
<dbReference type="SUPFAM" id="SSF53335">
    <property type="entry name" value="S-adenosyl-L-methionine-dependent methyltransferases"/>
    <property type="match status" value="1"/>
</dbReference>
<name>A0ABQ5PB59_9ACTN</name>